<protein>
    <submittedName>
        <fullName evidence="3">Uncharacterized protein</fullName>
    </submittedName>
</protein>
<organism evidence="3">
    <name type="scientific">Pinguiococcus pyrenoidosus</name>
    <dbReference type="NCBI Taxonomy" id="172671"/>
    <lineage>
        <taxon>Eukaryota</taxon>
        <taxon>Sar</taxon>
        <taxon>Stramenopiles</taxon>
        <taxon>Ochrophyta</taxon>
        <taxon>Pinguiophyceae</taxon>
        <taxon>Pinguiochrysidales</taxon>
        <taxon>Pinguiochrysidaceae</taxon>
        <taxon>Pinguiococcus</taxon>
    </lineage>
</organism>
<gene>
    <name evidence="3" type="ORF">PPYR1160_LOCUS14060</name>
</gene>
<feature type="compositionally biased region" description="Polar residues" evidence="1">
    <location>
        <begin position="307"/>
        <end position="317"/>
    </location>
</feature>
<feature type="transmembrane region" description="Helical" evidence="2">
    <location>
        <begin position="467"/>
        <end position="491"/>
    </location>
</feature>
<feature type="transmembrane region" description="Helical" evidence="2">
    <location>
        <begin position="95"/>
        <end position="118"/>
    </location>
</feature>
<evidence type="ECO:0000313" key="3">
    <source>
        <dbReference type="EMBL" id="CAD8264557.1"/>
    </source>
</evidence>
<keyword evidence="2" id="KW-0472">Membrane</keyword>
<feature type="compositionally biased region" description="Basic and acidic residues" evidence="1">
    <location>
        <begin position="291"/>
        <end position="306"/>
    </location>
</feature>
<feature type="transmembrane region" description="Helical" evidence="2">
    <location>
        <begin position="65"/>
        <end position="83"/>
    </location>
</feature>
<dbReference type="AlphaFoldDB" id="A0A7R9YFM1"/>
<keyword evidence="2" id="KW-1133">Transmembrane helix</keyword>
<proteinExistence type="predicted"/>
<reference evidence="3" key="1">
    <citation type="submission" date="2021-01" db="EMBL/GenBank/DDBJ databases">
        <authorList>
            <person name="Corre E."/>
            <person name="Pelletier E."/>
            <person name="Niang G."/>
            <person name="Scheremetjew M."/>
            <person name="Finn R."/>
            <person name="Kale V."/>
            <person name="Holt S."/>
            <person name="Cochrane G."/>
            <person name="Meng A."/>
            <person name="Brown T."/>
            <person name="Cohen L."/>
        </authorList>
    </citation>
    <scope>NUCLEOTIDE SEQUENCE</scope>
    <source>
        <strain evidence="3">CCMP2078</strain>
    </source>
</reference>
<evidence type="ECO:0000256" key="2">
    <source>
        <dbReference type="SAM" id="Phobius"/>
    </source>
</evidence>
<dbReference type="EMBL" id="HBEA01018505">
    <property type="protein sequence ID" value="CAD8264557.1"/>
    <property type="molecule type" value="Transcribed_RNA"/>
</dbReference>
<evidence type="ECO:0000256" key="1">
    <source>
        <dbReference type="SAM" id="MobiDB-lite"/>
    </source>
</evidence>
<feature type="region of interest" description="Disordered" evidence="1">
    <location>
        <begin position="272"/>
        <end position="399"/>
    </location>
</feature>
<sequence length="498" mass="54166">MLRRRKPSKSTERFTRVVESGPIEAPEHDRLRARLNSILPEEDVQNAFPLEPEEAPDPRKGPRTLTAALLWPVTAYLHAVWWAGNVVTAKVTAPVARQVAMAAMPITTAFYQSLLHWLRNLTPERAKHLGRIVGNFVYNLCGLPNTEAGIRAVQGGTRTLQAGARLMGSPEGRNVIVEGASLLVHLAEALDTPETHAFIKKGTSMYTNLFRLLASSDGVYFAECAADLFRLNIEMANAPETVELVAEAVANLSAALKDEYERTENGDVGIAAKQAGKPSAERVLEQTAQPETDKERGDSLRHDTSRSRGSGTASDTGSHGPDRSSLDASAKPPEEDPLTAPLELADESSIAESVSEPGWPEAEISNGDVAHQAASEQAERKAGEGPLLRQKAAKGVLPAKTVDTEPEDIEPEDTAVRRHREEEMSRKDQQYEDRVKRFAALTEAALAKRQLPSAAVRVKKMGDDFSWLGAVLGVAVIAWFSLGLYGLWVLLPIGRVAF</sequence>
<name>A0A7R9YFM1_9STRA</name>
<accession>A0A7R9YFM1</accession>
<keyword evidence="2" id="KW-0812">Transmembrane</keyword>
<feature type="region of interest" description="Disordered" evidence="1">
    <location>
        <begin position="1"/>
        <end position="21"/>
    </location>
</feature>